<dbReference type="EMBL" id="FNPZ01000003">
    <property type="protein sequence ID" value="SDZ28112.1"/>
    <property type="molecule type" value="Genomic_DNA"/>
</dbReference>
<feature type="domain" description="FAD-binding PCMH-type" evidence="6">
    <location>
        <begin position="362"/>
        <end position="534"/>
    </location>
</feature>
<evidence type="ECO:0000313" key="8">
    <source>
        <dbReference type="Proteomes" id="UP000198891"/>
    </source>
</evidence>
<dbReference type="SUPFAM" id="SSF51679">
    <property type="entry name" value="Bacterial luciferase-like"/>
    <property type="match status" value="1"/>
</dbReference>
<dbReference type="PANTHER" id="PTHR42973:SF39">
    <property type="entry name" value="FAD-BINDING PCMH-TYPE DOMAIN-CONTAINING PROTEIN"/>
    <property type="match status" value="1"/>
</dbReference>
<dbReference type="InterPro" id="IPR016167">
    <property type="entry name" value="FAD-bd_PCMH_sub1"/>
</dbReference>
<dbReference type="Pfam" id="PF00296">
    <property type="entry name" value="Bac_luciferase"/>
    <property type="match status" value="1"/>
</dbReference>
<dbReference type="InterPro" id="IPR036318">
    <property type="entry name" value="FAD-bd_PCMH-like_sf"/>
</dbReference>
<keyword evidence="5" id="KW-0560">Oxidoreductase</keyword>
<dbReference type="InterPro" id="IPR050416">
    <property type="entry name" value="FAD-linked_Oxidoreductase"/>
</dbReference>
<dbReference type="Gene3D" id="3.20.20.30">
    <property type="entry name" value="Luciferase-like domain"/>
    <property type="match status" value="1"/>
</dbReference>
<dbReference type="GO" id="GO:0016705">
    <property type="term" value="F:oxidoreductase activity, acting on paired donors, with incorporation or reduction of molecular oxygen"/>
    <property type="evidence" value="ECO:0007669"/>
    <property type="project" value="InterPro"/>
</dbReference>
<evidence type="ECO:0000256" key="4">
    <source>
        <dbReference type="ARBA" id="ARBA00022827"/>
    </source>
</evidence>
<name>A0A1H3RQX7_9MICO</name>
<proteinExistence type="inferred from homology"/>
<dbReference type="OrthoDB" id="9775082at2"/>
<dbReference type="InterPro" id="IPR016166">
    <property type="entry name" value="FAD-bd_PCMH"/>
</dbReference>
<dbReference type="Gene3D" id="3.30.465.10">
    <property type="match status" value="1"/>
</dbReference>
<comment type="cofactor">
    <cofactor evidence="1">
        <name>FAD</name>
        <dbReference type="ChEBI" id="CHEBI:57692"/>
    </cofactor>
</comment>
<dbReference type="GO" id="GO:0071949">
    <property type="term" value="F:FAD binding"/>
    <property type="evidence" value="ECO:0007669"/>
    <property type="project" value="InterPro"/>
</dbReference>
<dbReference type="Pfam" id="PF01565">
    <property type="entry name" value="FAD_binding_4"/>
    <property type="match status" value="1"/>
</dbReference>
<evidence type="ECO:0000259" key="6">
    <source>
        <dbReference type="PROSITE" id="PS51387"/>
    </source>
</evidence>
<evidence type="ECO:0000256" key="3">
    <source>
        <dbReference type="ARBA" id="ARBA00022630"/>
    </source>
</evidence>
<keyword evidence="8" id="KW-1185">Reference proteome</keyword>
<evidence type="ECO:0000256" key="5">
    <source>
        <dbReference type="ARBA" id="ARBA00023002"/>
    </source>
</evidence>
<evidence type="ECO:0000256" key="1">
    <source>
        <dbReference type="ARBA" id="ARBA00001974"/>
    </source>
</evidence>
<dbReference type="Proteomes" id="UP000198891">
    <property type="component" value="Unassembled WGS sequence"/>
</dbReference>
<dbReference type="Gene3D" id="3.30.43.10">
    <property type="entry name" value="Uridine Diphospho-n-acetylenolpyruvylglucosamine Reductase, domain 2"/>
    <property type="match status" value="1"/>
</dbReference>
<dbReference type="RefSeq" id="WP_092555206.1">
    <property type="nucleotide sequence ID" value="NZ_FNPZ01000003.1"/>
</dbReference>
<dbReference type="AlphaFoldDB" id="A0A1H3RQX7"/>
<dbReference type="InterPro" id="IPR036661">
    <property type="entry name" value="Luciferase-like_sf"/>
</dbReference>
<gene>
    <name evidence="7" type="ORF">SAMN05216554_3012</name>
</gene>
<dbReference type="InterPro" id="IPR006094">
    <property type="entry name" value="Oxid_FAD_bind_N"/>
</dbReference>
<dbReference type="InterPro" id="IPR011251">
    <property type="entry name" value="Luciferase-like_dom"/>
</dbReference>
<evidence type="ECO:0000256" key="2">
    <source>
        <dbReference type="ARBA" id="ARBA00005466"/>
    </source>
</evidence>
<dbReference type="PROSITE" id="PS51387">
    <property type="entry name" value="FAD_PCMH"/>
    <property type="match status" value="1"/>
</dbReference>
<dbReference type="SUPFAM" id="SSF56176">
    <property type="entry name" value="FAD-binding/transporter-associated domain-like"/>
    <property type="match status" value="1"/>
</dbReference>
<dbReference type="InterPro" id="IPR016169">
    <property type="entry name" value="FAD-bd_PCMH_sub2"/>
</dbReference>
<keyword evidence="4" id="KW-0274">FAD</keyword>
<organism evidence="7 8">
    <name type="scientific">Herbiconiux ginsengi</name>
    <dbReference type="NCBI Taxonomy" id="381665"/>
    <lineage>
        <taxon>Bacteria</taxon>
        <taxon>Bacillati</taxon>
        <taxon>Actinomycetota</taxon>
        <taxon>Actinomycetes</taxon>
        <taxon>Micrococcales</taxon>
        <taxon>Microbacteriaceae</taxon>
        <taxon>Herbiconiux</taxon>
    </lineage>
</organism>
<comment type="similarity">
    <text evidence="2">Belongs to the oxygen-dependent FAD-linked oxidoreductase family.</text>
</comment>
<dbReference type="STRING" id="381665.SAMN05216554_3012"/>
<keyword evidence="3" id="KW-0285">Flavoprotein</keyword>
<evidence type="ECO:0000313" key="7">
    <source>
        <dbReference type="EMBL" id="SDZ28112.1"/>
    </source>
</evidence>
<dbReference type="CDD" id="cd01097">
    <property type="entry name" value="Tetrahydromethanopterin_reductase"/>
    <property type="match status" value="1"/>
</dbReference>
<reference evidence="7 8" key="1">
    <citation type="submission" date="2016-10" db="EMBL/GenBank/DDBJ databases">
        <authorList>
            <person name="de Groot N.N."/>
        </authorList>
    </citation>
    <scope>NUCLEOTIDE SEQUENCE [LARGE SCALE GENOMIC DNA]</scope>
    <source>
        <strain evidence="7 8">CGMCC 4.3491</strain>
    </source>
</reference>
<sequence>MPHYGHRLQFGTFITPVNAPPTAAVARAQLSERLGYDLATFQDHPYQPSFLDTWTLMTWVAAQTERIHLAPNVLNLPLRPPAVTARAAASLDLLSGGRFDLGLGAGGFWDAIDAMGGRRLTPGQAVDALSEAIDVMRGIWNTGERAPLRVPGEYYHLDGAKRGPAPLHPIPIWIGAYKPRMLRLTGRQGDGWLPSLAYLKPGDLRTGNATIDQAATDAGRDPREIRRLLNIGGRFSASANGDRAGSPTVPLRDGGQLAGPPAQWVEQLLPLVVEEGIGTFILMGDDPATLQQFAEEVAPALRQSVERELGVDSTVERIVRSSIALAKRRDGIDYDSVPDSLRDTVVEPGDLDFARVRSTYMRGGSPGLVFRVGSVEQVVEALAFARRHPDAPLAIRSGGHGISGRSTNDGGIVIDLSKLNGVEVLDEATRRVRIQPGARWMDVAAALAEHGWALSSGDYGGVGVGGLATAGGIGWLVREHGLTIDHLRAVEVVLADGRVVRASDEENSELFWAVRGAGANFGIVVSFEFEVDVVGEVGWAQLAFDASDTAGFLERWGAAVESAPRDLTSFLIMGGPRPGQPAIAQVLAVVDSADPETIVDRLQPLADAAPLVDQSVQLLPYSAVMANAQGGDHDGRGEPTSRSGLLEHITPEFARAATRMLETGAVYFFQIRSVGGAVADVEPEATAYAHRSANFSVVAFGSRRERLDDLWDDLAEHFQGLYLSFETDSRPERLDDAFPPATLARLRALKEELDPEHVFRDNFAVGRAALLP</sequence>
<dbReference type="Gene3D" id="3.40.462.20">
    <property type="match status" value="1"/>
</dbReference>
<dbReference type="PANTHER" id="PTHR42973">
    <property type="entry name" value="BINDING OXIDOREDUCTASE, PUTATIVE (AFU_ORTHOLOGUE AFUA_1G17690)-RELATED"/>
    <property type="match status" value="1"/>
</dbReference>
<protein>
    <submittedName>
        <fullName evidence="7">FAD/FMN-containing dehydrogenase</fullName>
    </submittedName>
</protein>
<accession>A0A1H3RQX7</accession>